<dbReference type="EMBL" id="CP011005">
    <property type="protein sequence ID" value="AJT40836.1"/>
    <property type="molecule type" value="Genomic_DNA"/>
</dbReference>
<keyword evidence="1" id="KW-0812">Transmembrane</keyword>
<keyword evidence="3" id="KW-1185">Reference proteome</keyword>
<protein>
    <submittedName>
        <fullName evidence="2">Uncharacterized protein</fullName>
    </submittedName>
</protein>
<keyword evidence="1" id="KW-0472">Membrane</keyword>
<dbReference type="Proteomes" id="UP000061839">
    <property type="component" value="Chromosome"/>
</dbReference>
<proteinExistence type="predicted"/>
<evidence type="ECO:0000256" key="1">
    <source>
        <dbReference type="SAM" id="Phobius"/>
    </source>
</evidence>
<dbReference type="PATRIC" id="fig|1618207.4.peg.749"/>
<sequence length="76" mass="8321">MTINWNAFVVVAIATLVGALAVVTLFSFAVRLHAASLDRTGADRVRVKIAEYLCYLLCAGSVLYGIYLIVPFFHSK</sequence>
<gene>
    <name evidence="2" type="ORF">UM93_03675</name>
</gene>
<dbReference type="STRING" id="1618207.UM93_03675"/>
<reference evidence="2 3" key="1">
    <citation type="journal article" date="2015" name="Genome Announc.">
        <title>Complete Genome Sequencing of Protease-Producing Novel Arthrobacter sp. Strain IHBB 11108 Using PacBio Single-Molecule Real-Time Sequencing Technology.</title>
        <authorList>
            <person name="Kiran S."/>
            <person name="Swarnkar M.K."/>
            <person name="Pal M."/>
            <person name="Thakur R."/>
            <person name="Tewari R."/>
            <person name="Singh A.K."/>
            <person name="Gulati A."/>
        </authorList>
    </citation>
    <scope>NUCLEOTIDE SEQUENCE [LARGE SCALE GENOMIC DNA]</scope>
    <source>
        <strain evidence="2 3">IHBB 11108</strain>
    </source>
</reference>
<name>A0A0D4BXI4_9MICC</name>
<accession>A0A0D4BXI4</accession>
<evidence type="ECO:0000313" key="3">
    <source>
        <dbReference type="Proteomes" id="UP000061839"/>
    </source>
</evidence>
<dbReference type="RefSeq" id="WP_045073721.1">
    <property type="nucleotide sequence ID" value="NZ_CP011005.1"/>
</dbReference>
<evidence type="ECO:0000313" key="2">
    <source>
        <dbReference type="EMBL" id="AJT40836.1"/>
    </source>
</evidence>
<feature type="transmembrane region" description="Helical" evidence="1">
    <location>
        <begin position="52"/>
        <end position="73"/>
    </location>
</feature>
<dbReference type="KEGG" id="ari:UM93_03675"/>
<dbReference type="OrthoDB" id="4950741at2"/>
<feature type="transmembrane region" description="Helical" evidence="1">
    <location>
        <begin position="6"/>
        <end position="32"/>
    </location>
</feature>
<dbReference type="AlphaFoldDB" id="A0A0D4BXI4"/>
<dbReference type="HOGENOM" id="CLU_176213_0_0_11"/>
<organism evidence="2 3">
    <name type="scientific">Psychromicrobium lacuslunae</name>
    <dbReference type="NCBI Taxonomy" id="1618207"/>
    <lineage>
        <taxon>Bacteria</taxon>
        <taxon>Bacillati</taxon>
        <taxon>Actinomycetota</taxon>
        <taxon>Actinomycetes</taxon>
        <taxon>Micrococcales</taxon>
        <taxon>Micrococcaceae</taxon>
        <taxon>Psychromicrobium</taxon>
    </lineage>
</organism>
<keyword evidence="1" id="KW-1133">Transmembrane helix</keyword>